<proteinExistence type="predicted"/>
<accession>A0AAW1VY03</accession>
<gene>
    <name evidence="2" type="ORF">M0R45_001879</name>
    <name evidence="3" type="ORF">M0R45_036992</name>
</gene>
<feature type="transmembrane region" description="Helical" evidence="1">
    <location>
        <begin position="42"/>
        <end position="65"/>
    </location>
</feature>
<comment type="caution">
    <text evidence="3">The sequence shown here is derived from an EMBL/GenBank/DDBJ whole genome shotgun (WGS) entry which is preliminary data.</text>
</comment>
<reference evidence="3 4" key="1">
    <citation type="journal article" date="2023" name="G3 (Bethesda)">
        <title>A chromosome-length genome assembly and annotation of blackberry (Rubus argutus, cv. 'Hillquist').</title>
        <authorList>
            <person name="Bruna T."/>
            <person name="Aryal R."/>
            <person name="Dudchenko O."/>
            <person name="Sargent D.J."/>
            <person name="Mead D."/>
            <person name="Buti M."/>
            <person name="Cavallini A."/>
            <person name="Hytonen T."/>
            <person name="Andres J."/>
            <person name="Pham M."/>
            <person name="Weisz D."/>
            <person name="Mascagni F."/>
            <person name="Usai G."/>
            <person name="Natali L."/>
            <person name="Bassil N."/>
            <person name="Fernandez G.E."/>
            <person name="Lomsadze A."/>
            <person name="Armour M."/>
            <person name="Olukolu B."/>
            <person name="Poorten T."/>
            <person name="Britton C."/>
            <person name="Davik J."/>
            <person name="Ashrafi H."/>
            <person name="Aiden E.L."/>
            <person name="Borodovsky M."/>
            <person name="Worthington M."/>
        </authorList>
    </citation>
    <scope>NUCLEOTIDE SEQUENCE [LARGE SCALE GENOMIC DNA]</scope>
    <source>
        <strain evidence="3">PI 553951</strain>
    </source>
</reference>
<keyword evidence="4" id="KW-1185">Reference proteome</keyword>
<evidence type="ECO:0000313" key="2">
    <source>
        <dbReference type="EMBL" id="KAK9901883.1"/>
    </source>
</evidence>
<keyword evidence="1" id="KW-0472">Membrane</keyword>
<keyword evidence="1" id="KW-0812">Transmembrane</keyword>
<dbReference type="Proteomes" id="UP001457282">
    <property type="component" value="Unassembled WGS sequence"/>
</dbReference>
<evidence type="ECO:0008006" key="5">
    <source>
        <dbReference type="Google" id="ProtNLM"/>
    </source>
</evidence>
<dbReference type="AlphaFoldDB" id="A0AAW1VY03"/>
<evidence type="ECO:0000313" key="3">
    <source>
        <dbReference type="EMBL" id="KAK9913168.1"/>
    </source>
</evidence>
<organism evidence="3 4">
    <name type="scientific">Rubus argutus</name>
    <name type="common">Southern blackberry</name>
    <dbReference type="NCBI Taxonomy" id="59490"/>
    <lineage>
        <taxon>Eukaryota</taxon>
        <taxon>Viridiplantae</taxon>
        <taxon>Streptophyta</taxon>
        <taxon>Embryophyta</taxon>
        <taxon>Tracheophyta</taxon>
        <taxon>Spermatophyta</taxon>
        <taxon>Magnoliopsida</taxon>
        <taxon>eudicotyledons</taxon>
        <taxon>Gunneridae</taxon>
        <taxon>Pentapetalae</taxon>
        <taxon>rosids</taxon>
        <taxon>fabids</taxon>
        <taxon>Rosales</taxon>
        <taxon>Rosaceae</taxon>
        <taxon>Rosoideae</taxon>
        <taxon>Rosoideae incertae sedis</taxon>
        <taxon>Rubus</taxon>
    </lineage>
</organism>
<protein>
    <recommendedName>
        <fullName evidence="5">Transmembrane protein</fullName>
    </recommendedName>
</protein>
<keyword evidence="1" id="KW-1133">Transmembrane helix</keyword>
<sequence>MSTVGKGCGFELIMAVLNWWWVSGEGTKELVVLRTSSGYCRLGVMMVVTALCTALDLLTGLGLICDGEDGRERMRMHGLGLNYAYCRFWRCTGRGMGVLVSALQIL</sequence>
<name>A0AAW1VY03_RUBAR</name>
<dbReference type="EMBL" id="JBEDUW010000007">
    <property type="protein sequence ID" value="KAK9913168.1"/>
    <property type="molecule type" value="Genomic_DNA"/>
</dbReference>
<dbReference type="EMBL" id="JBEDUW010000275">
    <property type="protein sequence ID" value="KAK9901883.1"/>
    <property type="molecule type" value="Genomic_DNA"/>
</dbReference>
<evidence type="ECO:0000313" key="4">
    <source>
        <dbReference type="Proteomes" id="UP001457282"/>
    </source>
</evidence>
<evidence type="ECO:0000256" key="1">
    <source>
        <dbReference type="SAM" id="Phobius"/>
    </source>
</evidence>